<sequence>MAYGQYNESVARTLFIEKLQKAVRPAGLFIDEEFGFLGASPDVIFLRNIHLHPTPLPRTLRVKVLVSTVIMSNIQGKAFIGLCSTYDSPLHIQGQLRVCKMQKCYFVGYISPTYDITVLEIERDENFILTLGCQIRAEKQPRRRRPAGAQDTWIKPVEGGTADNQVRADRSRGIS</sequence>
<proteinExistence type="predicted"/>
<dbReference type="EMBL" id="CM046119">
    <property type="protein sequence ID" value="KAI8425808.1"/>
    <property type="molecule type" value="Genomic_DNA"/>
</dbReference>
<keyword evidence="2" id="KW-1185">Reference proteome</keyword>
<gene>
    <name evidence="1" type="ORF">MSG28_011584</name>
</gene>
<comment type="caution">
    <text evidence="1">The sequence shown here is derived from an EMBL/GenBank/DDBJ whole genome shotgun (WGS) entry which is preliminary data.</text>
</comment>
<evidence type="ECO:0000313" key="1">
    <source>
        <dbReference type="EMBL" id="KAI8425808.1"/>
    </source>
</evidence>
<protein>
    <submittedName>
        <fullName evidence="1">Uncharacterized protein</fullName>
    </submittedName>
</protein>
<evidence type="ECO:0000313" key="2">
    <source>
        <dbReference type="Proteomes" id="UP001064048"/>
    </source>
</evidence>
<accession>A0ACC0JNT7</accession>
<organism evidence="1 2">
    <name type="scientific">Choristoneura fumiferana</name>
    <name type="common">Spruce budworm moth</name>
    <name type="synonym">Archips fumiferana</name>
    <dbReference type="NCBI Taxonomy" id="7141"/>
    <lineage>
        <taxon>Eukaryota</taxon>
        <taxon>Metazoa</taxon>
        <taxon>Ecdysozoa</taxon>
        <taxon>Arthropoda</taxon>
        <taxon>Hexapoda</taxon>
        <taxon>Insecta</taxon>
        <taxon>Pterygota</taxon>
        <taxon>Neoptera</taxon>
        <taxon>Endopterygota</taxon>
        <taxon>Lepidoptera</taxon>
        <taxon>Glossata</taxon>
        <taxon>Ditrysia</taxon>
        <taxon>Tortricoidea</taxon>
        <taxon>Tortricidae</taxon>
        <taxon>Tortricinae</taxon>
        <taxon>Choristoneura</taxon>
    </lineage>
</organism>
<reference evidence="1 2" key="1">
    <citation type="journal article" date="2022" name="Genome Biol. Evol.">
        <title>The Spruce Budworm Genome: Reconstructing the Evolutionary History of Antifreeze Proteins.</title>
        <authorList>
            <person name="Beliveau C."/>
            <person name="Gagne P."/>
            <person name="Picq S."/>
            <person name="Vernygora O."/>
            <person name="Keeling C.I."/>
            <person name="Pinkney K."/>
            <person name="Doucet D."/>
            <person name="Wen F."/>
            <person name="Johnston J.S."/>
            <person name="Maaroufi H."/>
            <person name="Boyle B."/>
            <person name="Laroche J."/>
            <person name="Dewar K."/>
            <person name="Juretic N."/>
            <person name="Blackburn G."/>
            <person name="Nisole A."/>
            <person name="Brunet B."/>
            <person name="Brandao M."/>
            <person name="Lumley L."/>
            <person name="Duan J."/>
            <person name="Quan G."/>
            <person name="Lucarotti C.J."/>
            <person name="Roe A.D."/>
            <person name="Sperling F.A.H."/>
            <person name="Levesque R.C."/>
            <person name="Cusson M."/>
        </authorList>
    </citation>
    <scope>NUCLEOTIDE SEQUENCE [LARGE SCALE GENOMIC DNA]</scope>
    <source>
        <strain evidence="1">Glfc:IPQL:Cfum</strain>
    </source>
</reference>
<dbReference type="Proteomes" id="UP001064048">
    <property type="component" value="Chromosome 19"/>
</dbReference>
<name>A0ACC0JNT7_CHOFU</name>